<dbReference type="Pfam" id="PF00664">
    <property type="entry name" value="ABC_membrane"/>
    <property type="match status" value="2"/>
</dbReference>
<feature type="domain" description="ABC transmembrane type-1" evidence="14">
    <location>
        <begin position="1"/>
        <end position="207"/>
    </location>
</feature>
<dbReference type="InterPro" id="IPR017871">
    <property type="entry name" value="ABC_transporter-like_CS"/>
</dbReference>
<evidence type="ECO:0000256" key="4">
    <source>
        <dbReference type="ARBA" id="ARBA00022692"/>
    </source>
</evidence>
<dbReference type="InterPro" id="IPR036640">
    <property type="entry name" value="ABC1_TM_sf"/>
</dbReference>
<proteinExistence type="inferred from homology"/>
<dbReference type="Proteomes" id="UP001412067">
    <property type="component" value="Unassembled WGS sequence"/>
</dbReference>
<keyword evidence="8 12" id="KW-1133">Transmembrane helix</keyword>
<evidence type="ECO:0000313" key="15">
    <source>
        <dbReference type="EMBL" id="KAK8967930.1"/>
    </source>
</evidence>
<evidence type="ECO:0000256" key="10">
    <source>
        <dbReference type="ARBA" id="ARBA00023180"/>
    </source>
</evidence>
<feature type="transmembrane region" description="Helical" evidence="12">
    <location>
        <begin position="726"/>
        <end position="743"/>
    </location>
</feature>
<evidence type="ECO:0000256" key="5">
    <source>
        <dbReference type="ARBA" id="ARBA00022737"/>
    </source>
</evidence>
<feature type="transmembrane region" description="Helical" evidence="12">
    <location>
        <begin position="842"/>
        <end position="865"/>
    </location>
</feature>
<evidence type="ECO:0000256" key="8">
    <source>
        <dbReference type="ARBA" id="ARBA00022989"/>
    </source>
</evidence>
<dbReference type="PANTHER" id="PTHR43394:SF16">
    <property type="entry name" value="ABC TRANSPORTER B FAMILY MEMBER 4-LIKE ISOFORM X1"/>
    <property type="match status" value="1"/>
</dbReference>
<dbReference type="PROSITE" id="PS50893">
    <property type="entry name" value="ABC_TRANSPORTER_2"/>
    <property type="match status" value="1"/>
</dbReference>
<comment type="similarity">
    <text evidence="2">Belongs to the ABC transporter superfamily. ABCB family. Multidrug resistance exporter (TC 3.A.1.201) subfamily.</text>
</comment>
<organism evidence="15 16">
    <name type="scientific">Platanthera guangdongensis</name>
    <dbReference type="NCBI Taxonomy" id="2320717"/>
    <lineage>
        <taxon>Eukaryota</taxon>
        <taxon>Viridiplantae</taxon>
        <taxon>Streptophyta</taxon>
        <taxon>Embryophyta</taxon>
        <taxon>Tracheophyta</taxon>
        <taxon>Spermatophyta</taxon>
        <taxon>Magnoliopsida</taxon>
        <taxon>Liliopsida</taxon>
        <taxon>Asparagales</taxon>
        <taxon>Orchidaceae</taxon>
        <taxon>Orchidoideae</taxon>
        <taxon>Orchideae</taxon>
        <taxon>Orchidinae</taxon>
        <taxon>Platanthera</taxon>
    </lineage>
</organism>
<dbReference type="Gene3D" id="3.40.50.300">
    <property type="entry name" value="P-loop containing nucleotide triphosphate hydrolases"/>
    <property type="match status" value="1"/>
</dbReference>
<protein>
    <submittedName>
        <fullName evidence="15">ABC transporter B family member 11</fullName>
    </submittedName>
</protein>
<dbReference type="InterPro" id="IPR039421">
    <property type="entry name" value="Type_1_exporter"/>
</dbReference>
<feature type="transmembrane region" description="Helical" evidence="12">
    <location>
        <begin position="805"/>
        <end position="830"/>
    </location>
</feature>
<feature type="region of interest" description="Disordered" evidence="11">
    <location>
        <begin position="485"/>
        <end position="526"/>
    </location>
</feature>
<keyword evidence="7" id="KW-0067">ATP-binding</keyword>
<dbReference type="EMBL" id="JBBWWR010000004">
    <property type="protein sequence ID" value="KAK8967930.1"/>
    <property type="molecule type" value="Genomic_DNA"/>
</dbReference>
<feature type="transmembrane region" description="Helical" evidence="12">
    <location>
        <begin position="579"/>
        <end position="603"/>
    </location>
</feature>
<accession>A0ABR2MUR2</accession>
<comment type="caution">
    <text evidence="15">The sequence shown here is derived from an EMBL/GenBank/DDBJ whole genome shotgun (WGS) entry which is preliminary data.</text>
</comment>
<dbReference type="PANTHER" id="PTHR43394">
    <property type="entry name" value="ATP-DEPENDENT PERMEASE MDL1, MITOCHONDRIAL"/>
    <property type="match status" value="1"/>
</dbReference>
<keyword evidence="4 12" id="KW-0812">Transmembrane</keyword>
<feature type="transmembrane region" description="Helical" evidence="12">
    <location>
        <begin position="623"/>
        <end position="646"/>
    </location>
</feature>
<keyword evidence="5" id="KW-0677">Repeat</keyword>
<dbReference type="Pfam" id="PF00005">
    <property type="entry name" value="ABC_tran"/>
    <property type="match status" value="1"/>
</dbReference>
<feature type="transmembrane region" description="Helical" evidence="12">
    <location>
        <begin position="43"/>
        <end position="59"/>
    </location>
</feature>
<dbReference type="Gene3D" id="1.20.1560.10">
    <property type="entry name" value="ABC transporter type 1, transmembrane domain"/>
    <property type="match status" value="1"/>
</dbReference>
<evidence type="ECO:0000313" key="16">
    <source>
        <dbReference type="Proteomes" id="UP001412067"/>
    </source>
</evidence>
<name>A0ABR2MUR2_9ASPA</name>
<evidence type="ECO:0000256" key="2">
    <source>
        <dbReference type="ARBA" id="ARBA00007577"/>
    </source>
</evidence>
<keyword evidence="10" id="KW-0325">Glycoprotein</keyword>
<evidence type="ECO:0000256" key="3">
    <source>
        <dbReference type="ARBA" id="ARBA00022448"/>
    </source>
</evidence>
<evidence type="ECO:0000256" key="7">
    <source>
        <dbReference type="ARBA" id="ARBA00022840"/>
    </source>
</evidence>
<evidence type="ECO:0000256" key="6">
    <source>
        <dbReference type="ARBA" id="ARBA00022741"/>
    </source>
</evidence>
<comment type="subcellular location">
    <subcellularLocation>
        <location evidence="1">Membrane</location>
        <topology evidence="1">Multi-pass membrane protein</topology>
    </subcellularLocation>
</comment>
<reference evidence="15 16" key="1">
    <citation type="journal article" date="2022" name="Nat. Plants">
        <title>Genomes of leafy and leafless Platanthera orchids illuminate the evolution of mycoheterotrophy.</title>
        <authorList>
            <person name="Li M.H."/>
            <person name="Liu K.W."/>
            <person name="Li Z."/>
            <person name="Lu H.C."/>
            <person name="Ye Q.L."/>
            <person name="Zhang D."/>
            <person name="Wang J.Y."/>
            <person name="Li Y.F."/>
            <person name="Zhong Z.M."/>
            <person name="Liu X."/>
            <person name="Yu X."/>
            <person name="Liu D.K."/>
            <person name="Tu X.D."/>
            <person name="Liu B."/>
            <person name="Hao Y."/>
            <person name="Liao X.Y."/>
            <person name="Jiang Y.T."/>
            <person name="Sun W.H."/>
            <person name="Chen J."/>
            <person name="Chen Y.Q."/>
            <person name="Ai Y."/>
            <person name="Zhai J.W."/>
            <person name="Wu S.S."/>
            <person name="Zhou Z."/>
            <person name="Hsiao Y.Y."/>
            <person name="Wu W.L."/>
            <person name="Chen Y.Y."/>
            <person name="Lin Y.F."/>
            <person name="Hsu J.L."/>
            <person name="Li C.Y."/>
            <person name="Wang Z.W."/>
            <person name="Zhao X."/>
            <person name="Zhong W.Y."/>
            <person name="Ma X.K."/>
            <person name="Ma L."/>
            <person name="Huang J."/>
            <person name="Chen G.Z."/>
            <person name="Huang M.Z."/>
            <person name="Huang L."/>
            <person name="Peng D.H."/>
            <person name="Luo Y.B."/>
            <person name="Zou S.Q."/>
            <person name="Chen S.P."/>
            <person name="Lan S."/>
            <person name="Tsai W.C."/>
            <person name="Van de Peer Y."/>
            <person name="Liu Z.J."/>
        </authorList>
    </citation>
    <scope>NUCLEOTIDE SEQUENCE [LARGE SCALE GENOMIC DNA]</scope>
    <source>
        <strain evidence="15">Lor288</strain>
    </source>
</reference>
<evidence type="ECO:0000256" key="9">
    <source>
        <dbReference type="ARBA" id="ARBA00023136"/>
    </source>
</evidence>
<evidence type="ECO:0000259" key="14">
    <source>
        <dbReference type="PROSITE" id="PS50929"/>
    </source>
</evidence>
<dbReference type="PROSITE" id="PS50929">
    <property type="entry name" value="ABC_TM1F"/>
    <property type="match status" value="2"/>
</dbReference>
<sequence>MKSIIRQDIAFYDNETTTGQVIASLSGDIILTQDAIGEKVGKFIHLISMFFGGFVIAIIRGWRLALVLMACIPFIAITGAVMSMLTLRFSVKGQLRHAEVGSMIEETVGSIRTVASFSGESQAMKTYDKLIRSTYKSAVLEGVANGLGIGAILMFSFCSYGLAIWYSSELVIHNGYTGGVVVNVMLAIMTGSMSLGQASPCVRAFSAGQVATHKIFEVIRRKSAIDIYDMSGTVLEDMKGEIELRDVYFSYPTRPDQMIFRGFSLQVRSGMTMALIGESGSGKSTVISLVERFYDPQAGEVLIDGFNLKNLRLSWIRKKISLVSQEPVMFMTTIKDNIMYGKEDASAEEISRALNLANADKFISNMPYGLETMVGEHGTQISGGQKQRIAIARAILRNPKILLLDEATSALDLKSESIVHDALLNIMTDRTTIIVAHRLTTVKNADTISVLHKGRLVEQGSHSELIENVGGAYSQMVRLQDLTNEGEAEPSPSMNEMSQLKAIQKPATSHDHGHLKQRSMSGGSSSRRTFSLRFLFRSSNEVESCGDDSRGINVGYNAENEEKKGAFILRLILLNKPEILTLLAGTTAAAVNGVIFPLYGILLSSAIKTFYEPPHQLRKDAKFWALMHVVLGAVGFFVIPWQHYCFGVAGGRLVERVRSLLFQRTVHQEISWFDDPENSSGAIGARLSRDASLLRNLVGDTLSFMVQNSSTVICGLAVAFAANWKLAFVILASIPLVGLQAYVQVKFLRGFSADAKMLYEDATQVASEAVGGIRTVASFCAEEKVMIAYGRKCDLPMRHGIQKGLISGLGYGFSSLTLYCTYAFCFYVGSKFIQDGTTTPAQLFRVFFALMMTAIGVSETSAHGLDVVKAKRRRRLSFLFWIENRRLMPALRAALCWRISKGRLNFSTLDSATRVVPR</sequence>
<keyword evidence="16" id="KW-1185">Reference proteome</keyword>
<keyword evidence="6" id="KW-0547">Nucleotide-binding</keyword>
<dbReference type="InterPro" id="IPR003439">
    <property type="entry name" value="ABC_transporter-like_ATP-bd"/>
</dbReference>
<dbReference type="PROSITE" id="PS00211">
    <property type="entry name" value="ABC_TRANSPORTER_1"/>
    <property type="match status" value="1"/>
</dbReference>
<feature type="transmembrane region" description="Helical" evidence="12">
    <location>
        <begin position="142"/>
        <end position="165"/>
    </location>
</feature>
<dbReference type="SMART" id="SM00382">
    <property type="entry name" value="AAA"/>
    <property type="match status" value="1"/>
</dbReference>
<dbReference type="CDD" id="cd03249">
    <property type="entry name" value="ABC_MTABC3_MDL1_MDL2"/>
    <property type="match status" value="1"/>
</dbReference>
<evidence type="ECO:0000259" key="13">
    <source>
        <dbReference type="PROSITE" id="PS50893"/>
    </source>
</evidence>
<dbReference type="SUPFAM" id="SSF90123">
    <property type="entry name" value="ABC transporter transmembrane region"/>
    <property type="match status" value="2"/>
</dbReference>
<dbReference type="CDD" id="cd18577">
    <property type="entry name" value="ABC_6TM_Pgp_ABCB1_D1_like"/>
    <property type="match status" value="1"/>
</dbReference>
<dbReference type="InterPro" id="IPR003593">
    <property type="entry name" value="AAA+_ATPase"/>
</dbReference>
<gene>
    <name evidence="15" type="primary">ABCB11</name>
    <name evidence="15" type="ORF">KSP40_PGU015783</name>
</gene>
<feature type="transmembrane region" description="Helical" evidence="12">
    <location>
        <begin position="65"/>
        <end position="87"/>
    </location>
</feature>
<feature type="domain" description="ABC transporter" evidence="13">
    <location>
        <begin position="242"/>
        <end position="478"/>
    </location>
</feature>
<feature type="domain" description="ABC transmembrane type-1" evidence="14">
    <location>
        <begin position="583"/>
        <end position="869"/>
    </location>
</feature>
<keyword evidence="3" id="KW-0813">Transport</keyword>
<keyword evidence="9 12" id="KW-0472">Membrane</keyword>
<dbReference type="InterPro" id="IPR027417">
    <property type="entry name" value="P-loop_NTPase"/>
</dbReference>
<dbReference type="CDD" id="cd18578">
    <property type="entry name" value="ABC_6TM_Pgp_ABCB1_D2_like"/>
    <property type="match status" value="1"/>
</dbReference>
<dbReference type="InterPro" id="IPR011527">
    <property type="entry name" value="ABC1_TM_dom"/>
</dbReference>
<evidence type="ECO:0000256" key="11">
    <source>
        <dbReference type="SAM" id="MobiDB-lite"/>
    </source>
</evidence>
<evidence type="ECO:0000256" key="12">
    <source>
        <dbReference type="SAM" id="Phobius"/>
    </source>
</evidence>
<dbReference type="SUPFAM" id="SSF52540">
    <property type="entry name" value="P-loop containing nucleoside triphosphate hydrolases"/>
    <property type="match status" value="1"/>
</dbReference>
<evidence type="ECO:0000256" key="1">
    <source>
        <dbReference type="ARBA" id="ARBA00004141"/>
    </source>
</evidence>